<protein>
    <submittedName>
        <fullName evidence="4">ABC-type Fe(3+)-hydroxamate transport system periplasmic component</fullName>
    </submittedName>
</protein>
<evidence type="ECO:0000256" key="1">
    <source>
        <dbReference type="ARBA" id="ARBA00022729"/>
    </source>
</evidence>
<feature type="domain" description="Fe/B12 periplasmic-binding" evidence="3">
    <location>
        <begin position="62"/>
        <end position="330"/>
    </location>
</feature>
<evidence type="ECO:0000256" key="2">
    <source>
        <dbReference type="SAM" id="Coils"/>
    </source>
</evidence>
<dbReference type="Gene3D" id="3.40.50.1980">
    <property type="entry name" value="Nitrogenase molybdenum iron protein domain"/>
    <property type="match status" value="2"/>
</dbReference>
<dbReference type="STRING" id="1903181.BTN85_2121"/>
<dbReference type="EMBL" id="MSDW01000002">
    <property type="protein sequence ID" value="OKY77470.1"/>
    <property type="molecule type" value="Genomic_DNA"/>
</dbReference>
<proteinExistence type="predicted"/>
<keyword evidence="2" id="KW-0175">Coiled coil</keyword>
<dbReference type="AlphaFoldDB" id="A0A1Q6DSW5"/>
<evidence type="ECO:0000313" key="4">
    <source>
        <dbReference type="EMBL" id="OKY77470.1"/>
    </source>
</evidence>
<keyword evidence="5" id="KW-1185">Reference proteome</keyword>
<dbReference type="PROSITE" id="PS51257">
    <property type="entry name" value="PROKAR_LIPOPROTEIN"/>
    <property type="match status" value="1"/>
</dbReference>
<dbReference type="NCBIfam" id="NF038402">
    <property type="entry name" value="TroA_like"/>
    <property type="match status" value="1"/>
</dbReference>
<reference evidence="4" key="1">
    <citation type="submission" date="2016-12" db="EMBL/GenBank/DDBJ databases">
        <title>Discovery of methanogenic haloarchaea.</title>
        <authorList>
            <person name="Sorokin D.Y."/>
            <person name="Makarova K.S."/>
            <person name="Abbas B."/>
            <person name="Ferrer M."/>
            <person name="Golyshin P.N."/>
        </authorList>
    </citation>
    <scope>NUCLEOTIDE SEQUENCE [LARGE SCALE GENOMIC DNA]</scope>
    <source>
        <strain evidence="4">HMET1</strain>
    </source>
</reference>
<sequence length="356" mass="39807">MNKKGIGFLGLASRICLLVILVTFLVGASGCMEQPGDNDVDGTVNLVDSAGRNLTIEQPVERIVTLTSDSAEAVRALDSGGKIVGVTKYMKGTDFWGNISDQPAVGSCFSPNYEKIAELDPDLVITYSKWAEDLEDKLRPFNITVVRLDFYKMDSVDTELQKLGKVLDKRERAEELLDFYETQKNKIKSNLSELPEEQRLDVYIEGHEPYSTASRESGWHQVLELVGADNIAEDLNATYPDVSSEWVLENNPDVIVKVVTGDAFGYNIDNSTRASEIYGEIVNREGLSEVDAVKDGKVILISEDVLSAMRHPVGATYLAKGLYPEKLKDLEPGEIHETYLEEFQNIRYDGNWFYRK</sequence>
<accession>A0A1Q6DSW5</accession>
<dbReference type="SUPFAM" id="SSF53807">
    <property type="entry name" value="Helical backbone' metal receptor"/>
    <property type="match status" value="1"/>
</dbReference>
<evidence type="ECO:0000313" key="5">
    <source>
        <dbReference type="Proteomes" id="UP000185744"/>
    </source>
</evidence>
<comment type="caution">
    <text evidence="4">The sequence shown here is derived from an EMBL/GenBank/DDBJ whole genome shotgun (WGS) entry which is preliminary data.</text>
</comment>
<dbReference type="InterPro" id="IPR002491">
    <property type="entry name" value="ABC_transptr_periplasmic_BD"/>
</dbReference>
<dbReference type="InterPro" id="IPR054828">
    <property type="entry name" value="Vit_B12_bind_prot"/>
</dbReference>
<dbReference type="PROSITE" id="PS50983">
    <property type="entry name" value="FE_B12_PBP"/>
    <property type="match status" value="1"/>
</dbReference>
<organism evidence="4 5">
    <name type="scientific">Methanohalarchaeum thermophilum</name>
    <dbReference type="NCBI Taxonomy" id="1903181"/>
    <lineage>
        <taxon>Archaea</taxon>
        <taxon>Methanobacteriati</taxon>
        <taxon>Methanobacteriota</taxon>
        <taxon>Methanonatronarchaeia</taxon>
        <taxon>Methanonatronarchaeales</taxon>
        <taxon>Methanonatronarchaeaceae</taxon>
        <taxon>Candidatus Methanohalarchaeum</taxon>
    </lineage>
</organism>
<dbReference type="PANTHER" id="PTHR30535:SF34">
    <property type="entry name" value="MOLYBDATE-BINDING PROTEIN MOLA"/>
    <property type="match status" value="1"/>
</dbReference>
<feature type="coiled-coil region" evidence="2">
    <location>
        <begin position="163"/>
        <end position="190"/>
    </location>
</feature>
<dbReference type="InParanoid" id="A0A1Q6DSW5"/>
<dbReference type="Proteomes" id="UP000185744">
    <property type="component" value="Unassembled WGS sequence"/>
</dbReference>
<evidence type="ECO:0000259" key="3">
    <source>
        <dbReference type="PROSITE" id="PS50983"/>
    </source>
</evidence>
<dbReference type="InterPro" id="IPR050902">
    <property type="entry name" value="ABC_Transporter_SBP"/>
</dbReference>
<keyword evidence="1" id="KW-0732">Signal</keyword>
<dbReference type="Pfam" id="PF01497">
    <property type="entry name" value="Peripla_BP_2"/>
    <property type="match status" value="1"/>
</dbReference>
<gene>
    <name evidence="4" type="ORF">BTN85_2121</name>
</gene>
<dbReference type="PANTHER" id="PTHR30535">
    <property type="entry name" value="VITAMIN B12-BINDING PROTEIN"/>
    <property type="match status" value="1"/>
</dbReference>
<name>A0A1Q6DSW5_METT1</name>